<organism evidence="1 2">
    <name type="scientific">Plectus sambesii</name>
    <dbReference type="NCBI Taxonomy" id="2011161"/>
    <lineage>
        <taxon>Eukaryota</taxon>
        <taxon>Metazoa</taxon>
        <taxon>Ecdysozoa</taxon>
        <taxon>Nematoda</taxon>
        <taxon>Chromadorea</taxon>
        <taxon>Plectida</taxon>
        <taxon>Plectina</taxon>
        <taxon>Plectoidea</taxon>
        <taxon>Plectidae</taxon>
        <taxon>Plectus</taxon>
    </lineage>
</organism>
<accession>A0A914V4M0</accession>
<dbReference type="WBParaSite" id="PSAMB.scaffold1538size30355.g13825.t1">
    <property type="protein sequence ID" value="PSAMB.scaffold1538size30355.g13825.t1"/>
    <property type="gene ID" value="PSAMB.scaffold1538size30355.g13825"/>
</dbReference>
<evidence type="ECO:0000313" key="1">
    <source>
        <dbReference type="Proteomes" id="UP000887566"/>
    </source>
</evidence>
<keyword evidence="1" id="KW-1185">Reference proteome</keyword>
<protein>
    <submittedName>
        <fullName evidence="2">Uncharacterized protein</fullName>
    </submittedName>
</protein>
<reference evidence="2" key="1">
    <citation type="submission" date="2022-11" db="UniProtKB">
        <authorList>
            <consortium name="WormBaseParasite"/>
        </authorList>
    </citation>
    <scope>IDENTIFICATION</scope>
</reference>
<proteinExistence type="predicted"/>
<dbReference type="AlphaFoldDB" id="A0A914V4M0"/>
<name>A0A914V4M0_9BILA</name>
<evidence type="ECO:0000313" key="2">
    <source>
        <dbReference type="WBParaSite" id="PSAMB.scaffold1538size30355.g13825.t1"/>
    </source>
</evidence>
<sequence>MAASDRRMDGALRLCSNIARRFAHWLLSKSNALDAQLARSTLDARVALQPPICQHQRIQHWVREPSPFHSMTSSRDFHRQLLGHLSGSNDEAAFRANVAWKSCEEGDALLRPGQKVVDELSCYPRSAKKSHLVQQSSNREDETIGAIMARCPASTWLAYLKMTGQSPKKAKPLYAALSKMEMSSLEEFMERREALARLSDYPCKMTPALKKRWQCASLQDARERWTQSAHAKRPLRALIQEIVLRLDTHVLSQSDRLQLTNDYNSIVCFTQEQLLAVGTQQSGSKKSFG</sequence>
<dbReference type="Proteomes" id="UP000887566">
    <property type="component" value="Unplaced"/>
</dbReference>